<reference evidence="11 12" key="1">
    <citation type="journal article" date="2024" name="Nat. Commun.">
        <title>Phylogenomics reveals the evolutionary origins of lichenization in chlorophyte algae.</title>
        <authorList>
            <person name="Puginier C."/>
            <person name="Libourel C."/>
            <person name="Otte J."/>
            <person name="Skaloud P."/>
            <person name="Haon M."/>
            <person name="Grisel S."/>
            <person name="Petersen M."/>
            <person name="Berrin J.G."/>
            <person name="Delaux P.M."/>
            <person name="Dal Grande F."/>
            <person name="Keller J."/>
        </authorList>
    </citation>
    <scope>NUCLEOTIDE SEQUENCE [LARGE SCALE GENOMIC DNA]</scope>
    <source>
        <strain evidence="11 12">SAG 216-7</strain>
    </source>
</reference>
<name>A0ABR2Z448_9CHLO</name>
<comment type="pathway">
    <text evidence="2">Protein modification; protein glycosylation.</text>
</comment>
<evidence type="ECO:0000256" key="3">
    <source>
        <dbReference type="ARBA" id="ARBA00010288"/>
    </source>
</evidence>
<evidence type="ECO:0000256" key="2">
    <source>
        <dbReference type="ARBA" id="ARBA00004922"/>
    </source>
</evidence>
<feature type="transmembrane region" description="Helical" evidence="9">
    <location>
        <begin position="510"/>
        <end position="529"/>
    </location>
</feature>
<feature type="transmembrane region" description="Helical" evidence="9">
    <location>
        <begin position="12"/>
        <end position="30"/>
    </location>
</feature>
<keyword evidence="5" id="KW-0256">Endoplasmic reticulum</keyword>
<proteinExistence type="inferred from homology"/>
<feature type="transmembrane region" description="Helical" evidence="9">
    <location>
        <begin position="577"/>
        <end position="601"/>
    </location>
</feature>
<evidence type="ECO:0000313" key="12">
    <source>
        <dbReference type="Proteomes" id="UP001491310"/>
    </source>
</evidence>
<evidence type="ECO:0000256" key="1">
    <source>
        <dbReference type="ARBA" id="ARBA00004477"/>
    </source>
</evidence>
<evidence type="ECO:0000313" key="11">
    <source>
        <dbReference type="EMBL" id="KAK9918731.1"/>
    </source>
</evidence>
<dbReference type="PANTHER" id="PTHR13117">
    <property type="entry name" value="ENDOPLASMIC RETICULUM MULTISPAN TRANSMEMBRANE PROTEIN-RELATED"/>
    <property type="match status" value="1"/>
</dbReference>
<comment type="caution">
    <text evidence="9">Lacks conserved residue(s) required for the propagation of feature annotation.</text>
</comment>
<dbReference type="Pfam" id="PF04506">
    <property type="entry name" value="Rft-1"/>
    <property type="match status" value="2"/>
</dbReference>
<accession>A0ABR2Z448</accession>
<feature type="transmembrane region" description="Helical" evidence="9">
    <location>
        <begin position="42"/>
        <end position="61"/>
    </location>
</feature>
<comment type="function">
    <text evidence="8 9">Intramembrane glycolipid transporter that operates in the biosynthetic pathway of dolichol-linked oligosaccharides, the glycan precursors employed in protein asparagine (N)-glycosylation. The sequential addition of sugars to dolichol pyrophosphate produces dolichol-linked oligosaccharides containing fourteen sugars, including two GlcNAcs, nine mannoses and three glucoses. Once assembled, the oligosaccharide is transferred from the lipid to nascent proteins by oligosaccharyltransferases. The assembly of dolichol-linked oligosaccharides begins on the cytosolic side of the endoplasmic reticulum membrane and finishes in its lumen. RFT1 could mediate the translocation of the cytosolically oriented intermediate DolPP-GlcNAc2Man5, produced by ALG11, into the ER lumen where dolichol-linked oligosaccharides assembly continues. However, the intramembrane lipid transporter activity could not be confirmed in vitro.</text>
</comment>
<evidence type="ECO:0000256" key="5">
    <source>
        <dbReference type="ARBA" id="ARBA00022824"/>
    </source>
</evidence>
<evidence type="ECO:0000256" key="4">
    <source>
        <dbReference type="ARBA" id="ARBA00022692"/>
    </source>
</evidence>
<keyword evidence="12" id="KW-1185">Reference proteome</keyword>
<feature type="transmembrane region" description="Helical" evidence="9">
    <location>
        <begin position="478"/>
        <end position="498"/>
    </location>
</feature>
<evidence type="ECO:0000256" key="7">
    <source>
        <dbReference type="ARBA" id="ARBA00023136"/>
    </source>
</evidence>
<comment type="similarity">
    <text evidence="3 9">Belongs to the RFT1 family.</text>
</comment>
<feature type="transmembrane region" description="Helical" evidence="9">
    <location>
        <begin position="434"/>
        <end position="458"/>
    </location>
</feature>
<comment type="caution">
    <text evidence="11">The sequence shown here is derived from an EMBL/GenBank/DDBJ whole genome shotgun (WGS) entry which is preliminary data.</text>
</comment>
<feature type="transmembrane region" description="Helical" evidence="9">
    <location>
        <begin position="82"/>
        <end position="107"/>
    </location>
</feature>
<feature type="transmembrane region" description="Helical" evidence="9">
    <location>
        <begin position="119"/>
        <end position="139"/>
    </location>
</feature>
<organism evidence="11 12">
    <name type="scientific">Coccomyxa subellipsoidea</name>
    <dbReference type="NCBI Taxonomy" id="248742"/>
    <lineage>
        <taxon>Eukaryota</taxon>
        <taxon>Viridiplantae</taxon>
        <taxon>Chlorophyta</taxon>
        <taxon>core chlorophytes</taxon>
        <taxon>Trebouxiophyceae</taxon>
        <taxon>Trebouxiophyceae incertae sedis</taxon>
        <taxon>Coccomyxaceae</taxon>
        <taxon>Coccomyxa</taxon>
    </lineage>
</organism>
<feature type="compositionally biased region" description="Low complexity" evidence="10">
    <location>
        <begin position="312"/>
        <end position="326"/>
    </location>
</feature>
<sequence>MAGGSANVLARGFVHLVVSQVSTRLITFFLNLLTARLLTVDAYGLASVQFHLINTTILFLSREGFRRGCLRAQQVQDASDTSTILFIAAHCIPLGAAVTLGVCAVALRGASSLTDPYAVAVMLQGLAAMVELMSEPLYILAQVRLDLQLRVVAEAAATLVRGVLTLVLLKTAACDVGIALSLAQLAYATVTLLIYARHFGRELLSGGQAGRGMPRTASQKAAAVLNYTLTATAPDDPHTAVPSPVVAELPQRADVDVGAEGRCEAQGLDEEDLSVADAEGWELLSKHGAPATLRSRLGADNAGPEAAAVRPDTGAGEGTSAAASDTVGSERGAERKLEAAVAREAAARPIYVLWMCGIFTLQALEKLLLAEGSKMVMVAFQSSYSQGVYGLVSNLGSLVVRTIFQPFEEAAFLAFSRSEPELSAKDAAAQRSRVLAVSVRCVTVVGLLAVAFGPAYTYVVLRTAYGQRWSETDAPQALGVYCAYILLLAVNGILEAFVHAVARSRDITLSNVWLVVCSGIHLALAAALVRSHGAVGLIAADSVNMALRIAYCLRFISHHFVAVPGHTLRNLFPSRKTLLALAAASAAVLASNALLLGGLGLPGGVAFPKRRAAA</sequence>
<evidence type="ECO:0000256" key="6">
    <source>
        <dbReference type="ARBA" id="ARBA00022989"/>
    </source>
</evidence>
<evidence type="ECO:0000256" key="10">
    <source>
        <dbReference type="SAM" id="MobiDB-lite"/>
    </source>
</evidence>
<comment type="subcellular location">
    <subcellularLocation>
        <location evidence="1 9">Endoplasmic reticulum membrane</location>
        <topology evidence="1 9">Multi-pass membrane protein</topology>
    </subcellularLocation>
</comment>
<keyword evidence="6 9" id="KW-1133">Transmembrane helix</keyword>
<keyword evidence="4 9" id="KW-0812">Transmembrane</keyword>
<protein>
    <recommendedName>
        <fullName evidence="9">Protein RFT1 homolog</fullName>
    </recommendedName>
</protein>
<evidence type="ECO:0000256" key="8">
    <source>
        <dbReference type="ARBA" id="ARBA00045912"/>
    </source>
</evidence>
<dbReference type="InterPro" id="IPR007594">
    <property type="entry name" value="RFT1"/>
</dbReference>
<feature type="region of interest" description="Disordered" evidence="10">
    <location>
        <begin position="295"/>
        <end position="329"/>
    </location>
</feature>
<dbReference type="EMBL" id="JALJOT010000001">
    <property type="protein sequence ID" value="KAK9918731.1"/>
    <property type="molecule type" value="Genomic_DNA"/>
</dbReference>
<dbReference type="PANTHER" id="PTHR13117:SF5">
    <property type="entry name" value="PROTEIN RFT1 HOMOLOG"/>
    <property type="match status" value="1"/>
</dbReference>
<keyword evidence="7 9" id="KW-0472">Membrane</keyword>
<evidence type="ECO:0000256" key="9">
    <source>
        <dbReference type="RuleBase" id="RU365067"/>
    </source>
</evidence>
<dbReference type="Proteomes" id="UP001491310">
    <property type="component" value="Unassembled WGS sequence"/>
</dbReference>
<gene>
    <name evidence="11" type="ORF">WJX75_006361</name>
</gene>